<evidence type="ECO:0000259" key="4">
    <source>
        <dbReference type="PROSITE" id="PS51194"/>
    </source>
</evidence>
<evidence type="ECO:0000259" key="3">
    <source>
        <dbReference type="PROSITE" id="PS51192"/>
    </source>
</evidence>
<feature type="region of interest" description="Disordered" evidence="2">
    <location>
        <begin position="312"/>
        <end position="481"/>
    </location>
</feature>
<dbReference type="InterPro" id="IPR014001">
    <property type="entry name" value="Helicase_ATP-bd"/>
</dbReference>
<gene>
    <name evidence="5" type="ORF">B4135_0711</name>
</gene>
<dbReference type="CDD" id="cd18793">
    <property type="entry name" value="SF2_C_SNF"/>
    <property type="match status" value="1"/>
</dbReference>
<dbReference type="InterPro" id="IPR027417">
    <property type="entry name" value="P-loop_NTPase"/>
</dbReference>
<dbReference type="SMART" id="SM00490">
    <property type="entry name" value="HELICc"/>
    <property type="match status" value="1"/>
</dbReference>
<dbReference type="AlphaFoldDB" id="A0A150M6G7"/>
<keyword evidence="1" id="KW-0378">Hydrolase</keyword>
<dbReference type="Proteomes" id="UP000075683">
    <property type="component" value="Unassembled WGS sequence"/>
</dbReference>
<proteinExistence type="predicted"/>
<dbReference type="PATRIC" id="fig|301148.3.peg.3091"/>
<dbReference type="Pfam" id="PF12419">
    <property type="entry name" value="DUF3670"/>
    <property type="match status" value="1"/>
</dbReference>
<feature type="region of interest" description="Disordered" evidence="2">
    <location>
        <begin position="788"/>
        <end position="810"/>
    </location>
</feature>
<feature type="region of interest" description="Disordered" evidence="2">
    <location>
        <begin position="843"/>
        <end position="868"/>
    </location>
</feature>
<reference evidence="5 6" key="1">
    <citation type="submission" date="2016-01" db="EMBL/GenBank/DDBJ databases">
        <title>Draft Genome Sequences of Seven Thermophilic Sporeformers Isolated from Foods.</title>
        <authorList>
            <person name="Berendsen E.M."/>
            <person name="Wells-Bennik M.H."/>
            <person name="Krawcyk A.O."/>
            <person name="De Jong A."/>
            <person name="Holsappel S."/>
            <person name="Eijlander R.T."/>
            <person name="Kuipers O.P."/>
        </authorList>
    </citation>
    <scope>NUCLEOTIDE SEQUENCE [LARGE SCALE GENOMIC DNA]</scope>
    <source>
        <strain evidence="5 6">B4135</strain>
    </source>
</reference>
<protein>
    <recommendedName>
        <fullName evidence="7">ATP-dependent helicase</fullName>
    </recommendedName>
</protein>
<dbReference type="Gene3D" id="3.40.50.300">
    <property type="entry name" value="P-loop containing nucleotide triphosphate hydrolases"/>
    <property type="match status" value="1"/>
</dbReference>
<dbReference type="PROSITE" id="PS51194">
    <property type="entry name" value="HELICASE_CTER"/>
    <property type="match status" value="1"/>
</dbReference>
<dbReference type="OrthoDB" id="9760715at2"/>
<dbReference type="GO" id="GO:0005524">
    <property type="term" value="F:ATP binding"/>
    <property type="evidence" value="ECO:0007669"/>
    <property type="project" value="InterPro"/>
</dbReference>
<feature type="compositionally biased region" description="Basic and acidic residues" evidence="2">
    <location>
        <begin position="382"/>
        <end position="396"/>
    </location>
</feature>
<comment type="caution">
    <text evidence="5">The sequence shown here is derived from an EMBL/GenBank/DDBJ whole genome shotgun (WGS) entry which is preliminary data.</text>
</comment>
<feature type="domain" description="Helicase C-terminal" evidence="4">
    <location>
        <begin position="1109"/>
        <end position="1268"/>
    </location>
</feature>
<dbReference type="Pfam" id="PF00176">
    <property type="entry name" value="SNF2-rel_dom"/>
    <property type="match status" value="1"/>
</dbReference>
<dbReference type="InterPro" id="IPR001650">
    <property type="entry name" value="Helicase_C-like"/>
</dbReference>
<dbReference type="SUPFAM" id="SSF52540">
    <property type="entry name" value="P-loop containing nucleoside triphosphate hydrolases"/>
    <property type="match status" value="2"/>
</dbReference>
<feature type="compositionally biased region" description="Basic and acidic residues" evidence="2">
    <location>
        <begin position="628"/>
        <end position="640"/>
    </location>
</feature>
<feature type="compositionally biased region" description="Basic and acidic residues" evidence="2">
    <location>
        <begin position="334"/>
        <end position="368"/>
    </location>
</feature>
<name>A0A150M6G7_9BACI</name>
<dbReference type="GO" id="GO:0016787">
    <property type="term" value="F:hydrolase activity"/>
    <property type="evidence" value="ECO:0007669"/>
    <property type="project" value="UniProtKB-KW"/>
</dbReference>
<evidence type="ECO:0008006" key="7">
    <source>
        <dbReference type="Google" id="ProtNLM"/>
    </source>
</evidence>
<dbReference type="CDD" id="cd18012">
    <property type="entry name" value="DEXQc_arch_SWI2_SNF2"/>
    <property type="match status" value="1"/>
</dbReference>
<organism evidence="5 6">
    <name type="scientific">Caldibacillus debilis</name>
    <dbReference type="NCBI Taxonomy" id="301148"/>
    <lineage>
        <taxon>Bacteria</taxon>
        <taxon>Bacillati</taxon>
        <taxon>Bacillota</taxon>
        <taxon>Bacilli</taxon>
        <taxon>Bacillales</taxon>
        <taxon>Bacillaceae</taxon>
        <taxon>Caldibacillus</taxon>
    </lineage>
</organism>
<dbReference type="EMBL" id="LQYT01000037">
    <property type="protein sequence ID" value="KYD19812.1"/>
    <property type="molecule type" value="Genomic_DNA"/>
</dbReference>
<dbReference type="InterPro" id="IPR022138">
    <property type="entry name" value="DUF3670"/>
</dbReference>
<dbReference type="RefSeq" id="WP_061568659.1">
    <property type="nucleotide sequence ID" value="NZ_LQYT01000037.1"/>
</dbReference>
<evidence type="ECO:0000256" key="1">
    <source>
        <dbReference type="ARBA" id="ARBA00022801"/>
    </source>
</evidence>
<dbReference type="PROSITE" id="PS51192">
    <property type="entry name" value="HELICASE_ATP_BIND_1"/>
    <property type="match status" value="1"/>
</dbReference>
<dbReference type="InterPro" id="IPR049730">
    <property type="entry name" value="SNF2/RAD54-like_C"/>
</dbReference>
<feature type="compositionally biased region" description="Basic and acidic residues" evidence="2">
    <location>
        <begin position="410"/>
        <end position="419"/>
    </location>
</feature>
<feature type="region of interest" description="Disordered" evidence="2">
    <location>
        <begin position="628"/>
        <end position="647"/>
    </location>
</feature>
<accession>A0A150M6G7</accession>
<dbReference type="STRING" id="301148.B4135_0711"/>
<evidence type="ECO:0000313" key="6">
    <source>
        <dbReference type="Proteomes" id="UP000075683"/>
    </source>
</evidence>
<dbReference type="InterPro" id="IPR038718">
    <property type="entry name" value="SNF2-like_sf"/>
</dbReference>
<feature type="domain" description="Helicase ATP-binding" evidence="3">
    <location>
        <begin position="712"/>
        <end position="976"/>
    </location>
</feature>
<dbReference type="FunFam" id="3.40.50.300:FF:000533">
    <property type="entry name" value="Helicase, Snf2 family"/>
    <property type="match status" value="1"/>
</dbReference>
<evidence type="ECO:0000313" key="5">
    <source>
        <dbReference type="EMBL" id="KYD19812.1"/>
    </source>
</evidence>
<evidence type="ECO:0000256" key="2">
    <source>
        <dbReference type="SAM" id="MobiDB-lite"/>
    </source>
</evidence>
<dbReference type="Pfam" id="PF00271">
    <property type="entry name" value="Helicase_C"/>
    <property type="match status" value="1"/>
</dbReference>
<sequence>MRHDKHFSIRAYPTEDHHFYLYCLNERGELVPPAQWVPPLFRGHAGSFYGTLLNYAEMPEELQASLPKGNPLGMTVPFLDPYEALELFSQDNFNPFIAWHFDEFTETLLAVAPVIYEQVKSFRWLPDWEKFRETGDFSWIVPDRVWQEFAPAFWEGRVEKGDSFGTPVTLRTFAEQWFRQGIHAFLSRDERLAAKRERLRQTLADLFRQEADVATVWENISLKHWFMGPDDPSPLAVALRLEEPKEEGETWRLETVFRTPSGKHWTPFSGTHKLRKPWKKYGEAIEAIEKRIARALPWLANEEWLKEKEWATEGGMSDGPSAENRTDGPITDGQPEKIPTETHMTEGRAAESRTDDRQTDDRLAESRSEGQPIEGRLAENPTDDRMTDGRLAENRSEGQPIEGRLAENPTDDRVTDGRLKKIPSAGEAESGTKTSEGGPASASRENRIVPESSRTKRGPSAVSPDKAQVLAGGSDLSGNPVREAAGKEVGLSAKEKWVPILKRELTDDEAWEFLTKASQVIMLLGVEILLPSWWEALKEPEVQLKARVKNPAVSFLGLDALVDFEWRIALQGVELTEEEFEELVREKRRLLQIGGRWIVLDPAFIKKIQKLMEKAEKQGMRVQDLIEQEMRRDAPERESGESSEEEADERIFSRIQIEMAPRLKGMIRSLTDLKDLPLLEQPKGLRGTLRPYQIKGMSWLYFLRGHRFGACLADEMGLGKTVQLLAYLLLVKEKEPEAGPALIICPTSVLGNWQKEIERFAPGLKVYLHYGPNRAKGEEFVRKVLGAPPEPARSLESGGKAGGKDGSGADKAFLEMAGTVEAAARADGTPGQAGETLRHVRTASLPDGTAAQPVGKAGRTSGGTGPAEGAAIRAVTAAEPDEAIFRPGDLPEEENGEKPDIVLTTYGLSHIDFAELSSVYWGTIALDEAQNIKNAGTKQSRAIRKLKGAHHVAMTGTPMENRLSELWSIFDFINKGYLGSQARFQKRFAIPIERDRDEKKSALLRKLISPFLLRRTKKDEEVALNLPEKLEQKEYCPLTPEQAALYEQLIRDTMEKLAHLEGIERRGRVLLLLNQLKQLCDHPALFLKEWKEGMAVSDRLINRSAKMMKLAELFDVILDEGERGLIFTQYIGMGEMIKAALEKRYKIEIPFLNGSLNKAARDKMIEDFQRGKYPVFLLSLKAGGTGLNLTAANHVVHYDRWWNPAVENQATDRAYRIGQTKFVHVHKLITTGTLEEKIDEILSRKQALNDEIIQGEQWIADLTDEELYRLVRLEG</sequence>
<dbReference type="SMART" id="SM00487">
    <property type="entry name" value="DEXDc"/>
    <property type="match status" value="1"/>
</dbReference>
<dbReference type="Gene3D" id="3.40.50.10810">
    <property type="entry name" value="Tandem AAA-ATPase domain"/>
    <property type="match status" value="2"/>
</dbReference>
<dbReference type="InterPro" id="IPR000330">
    <property type="entry name" value="SNF2_N"/>
</dbReference>
<dbReference type="PANTHER" id="PTHR10799">
    <property type="entry name" value="SNF2/RAD54 HELICASE FAMILY"/>
    <property type="match status" value="1"/>
</dbReference>